<dbReference type="NCBIfam" id="TIGR00360">
    <property type="entry name" value="ComEC_N-term"/>
    <property type="match status" value="1"/>
</dbReference>
<dbReference type="InterPro" id="IPR004477">
    <property type="entry name" value="ComEC_N"/>
</dbReference>
<protein>
    <submittedName>
        <fullName evidence="8">ComEC/Rec2 family competence protein</fullName>
    </submittedName>
</protein>
<reference evidence="8" key="1">
    <citation type="submission" date="2021-03" db="EMBL/GenBank/DDBJ databases">
        <authorList>
            <person name="Wang G."/>
        </authorList>
    </citation>
    <scope>NUCLEOTIDE SEQUENCE</scope>
    <source>
        <strain evidence="8">KCTC 12899</strain>
    </source>
</reference>
<feature type="transmembrane region" description="Helical" evidence="6">
    <location>
        <begin position="55"/>
        <end position="75"/>
    </location>
</feature>
<feature type="transmembrane region" description="Helical" evidence="6">
    <location>
        <begin position="220"/>
        <end position="242"/>
    </location>
</feature>
<keyword evidence="9" id="KW-1185">Reference proteome</keyword>
<evidence type="ECO:0000256" key="2">
    <source>
        <dbReference type="ARBA" id="ARBA00022475"/>
    </source>
</evidence>
<feature type="transmembrane region" description="Helical" evidence="6">
    <location>
        <begin position="354"/>
        <end position="376"/>
    </location>
</feature>
<dbReference type="SUPFAM" id="SSF56281">
    <property type="entry name" value="Metallo-hydrolase/oxidoreductase"/>
    <property type="match status" value="1"/>
</dbReference>
<accession>A0A8J7U675</accession>
<dbReference type="EMBL" id="JAFREP010000015">
    <property type="protein sequence ID" value="MBO1320076.1"/>
    <property type="molecule type" value="Genomic_DNA"/>
</dbReference>
<dbReference type="InterPro" id="IPR052159">
    <property type="entry name" value="Competence_DNA_uptake"/>
</dbReference>
<name>A0A8J7U675_9BACT</name>
<proteinExistence type="predicted"/>
<keyword evidence="4 6" id="KW-1133">Transmembrane helix</keyword>
<dbReference type="PANTHER" id="PTHR30619:SF1">
    <property type="entry name" value="RECOMBINATION PROTEIN 2"/>
    <property type="match status" value="1"/>
</dbReference>
<keyword evidence="2" id="KW-1003">Cell membrane</keyword>
<comment type="subcellular location">
    <subcellularLocation>
        <location evidence="1">Cell membrane</location>
        <topology evidence="1">Multi-pass membrane protein</topology>
    </subcellularLocation>
</comment>
<feature type="transmembrane region" description="Helical" evidence="6">
    <location>
        <begin position="254"/>
        <end position="271"/>
    </location>
</feature>
<feature type="transmembrane region" description="Helical" evidence="6">
    <location>
        <begin position="383"/>
        <end position="405"/>
    </location>
</feature>
<evidence type="ECO:0000313" key="8">
    <source>
        <dbReference type="EMBL" id="MBO1320076.1"/>
    </source>
</evidence>
<dbReference type="AlphaFoldDB" id="A0A8J7U675"/>
<dbReference type="PANTHER" id="PTHR30619">
    <property type="entry name" value="DNA INTERNALIZATION/COMPETENCE PROTEIN COMEC/REC2"/>
    <property type="match status" value="1"/>
</dbReference>
<dbReference type="Pfam" id="PF03772">
    <property type="entry name" value="Competence"/>
    <property type="match status" value="1"/>
</dbReference>
<evidence type="ECO:0000256" key="5">
    <source>
        <dbReference type="ARBA" id="ARBA00023136"/>
    </source>
</evidence>
<dbReference type="InterPro" id="IPR001279">
    <property type="entry name" value="Metallo-B-lactamas"/>
</dbReference>
<sequence>MKTRHFEVAAFVAVVAGALLAWCYADMPALQPFGFWVVLVVAGCLWCVRQRPSVVLMLVPVGAILGVSAVGAHMARLRQVRPVPADAGRVFLIEGTVREIRTTAHGAVLVVRRPHFIRPQVPFRLRRLAVYVPEPPPDWADLKVRVWIRLKTSTPPYTVPHPMRRLQERHLPRFVGSATSPRLMTYQGRPRVSSGLNPANRELVGLFLRNGAVPIWRERLGWMGLGHLLSISGLHCGLVWLLLKWLLAWVRSPARRTGAACCGMLLFATHMGWQDSVARATLFLLVFQVLWAVGRRRCWLRVWSVLTAVSVLLDPTCLLRQGFWYSYAVSLGLVVGLGPGVVRSPLVHPWSPRLRWLRALAAAQLFALPVGLLFGVRLNWAAFFWNMAGFPLLLGLLGLFVWAMAGLVSPRCAWVVNSLDEHIAGWFQVMRQSEGLLCEVRFPWEPAVVVLALVLLFCALHYGGRERRWVLCLVLVAAGRCHQTPLQGARMVVLDVGQGSCALLVAENGEGWLLDAGGRLPPFITFEQVLRLYGVRRVRGGLVSHFNRDHYAFLETMDPGVPFWVPAAQLPLFVGHPLLGERRWLGVEAGVRETVGAMQVRLLWPQAGRPAVNANEGSLVALVGVPGGIVLVPGDAGVLSESYWDLPPPQAQQRVLVLGHHGSRSATGTPLLRRFQPDLAVVSCGRNNAFGHPHPTVVARLGRFGVKTWVTAERGTVTLWRREEP</sequence>
<evidence type="ECO:0000256" key="4">
    <source>
        <dbReference type="ARBA" id="ARBA00022989"/>
    </source>
</evidence>
<dbReference type="Gene3D" id="3.60.15.10">
    <property type="entry name" value="Ribonuclease Z/Hydroxyacylglutathione hydrolase-like"/>
    <property type="match status" value="1"/>
</dbReference>
<feature type="transmembrane region" description="Helical" evidence="6">
    <location>
        <begin position="322"/>
        <end position="342"/>
    </location>
</feature>
<feature type="transmembrane region" description="Helical" evidence="6">
    <location>
        <begin position="33"/>
        <end position="48"/>
    </location>
</feature>
<feature type="transmembrane region" description="Helical" evidence="6">
    <location>
        <begin position="444"/>
        <end position="463"/>
    </location>
</feature>
<dbReference type="GO" id="GO:0005886">
    <property type="term" value="C:plasma membrane"/>
    <property type="evidence" value="ECO:0007669"/>
    <property type="project" value="UniProtKB-SubCell"/>
</dbReference>
<dbReference type="RefSeq" id="WP_207860029.1">
    <property type="nucleotide sequence ID" value="NZ_JAFREP010000015.1"/>
</dbReference>
<comment type="caution">
    <text evidence="8">The sequence shown here is derived from an EMBL/GenBank/DDBJ whole genome shotgun (WGS) entry which is preliminary data.</text>
</comment>
<evidence type="ECO:0000259" key="7">
    <source>
        <dbReference type="SMART" id="SM00849"/>
    </source>
</evidence>
<gene>
    <name evidence="8" type="ORF">J3U88_16495</name>
</gene>
<evidence type="ECO:0000313" key="9">
    <source>
        <dbReference type="Proteomes" id="UP000664417"/>
    </source>
</evidence>
<feature type="transmembrane region" description="Helical" evidence="6">
    <location>
        <begin position="277"/>
        <end position="294"/>
    </location>
</feature>
<evidence type="ECO:0000256" key="1">
    <source>
        <dbReference type="ARBA" id="ARBA00004651"/>
    </source>
</evidence>
<dbReference type="InterPro" id="IPR036866">
    <property type="entry name" value="RibonucZ/Hydroxyglut_hydro"/>
</dbReference>
<evidence type="ECO:0000256" key="6">
    <source>
        <dbReference type="SAM" id="Phobius"/>
    </source>
</evidence>
<feature type="domain" description="Metallo-beta-lactamase" evidence="7">
    <location>
        <begin position="498"/>
        <end position="686"/>
    </location>
</feature>
<keyword evidence="3 6" id="KW-0812">Transmembrane</keyword>
<keyword evidence="5 6" id="KW-0472">Membrane</keyword>
<organism evidence="8 9">
    <name type="scientific">Acanthopleuribacter pedis</name>
    <dbReference type="NCBI Taxonomy" id="442870"/>
    <lineage>
        <taxon>Bacteria</taxon>
        <taxon>Pseudomonadati</taxon>
        <taxon>Acidobacteriota</taxon>
        <taxon>Holophagae</taxon>
        <taxon>Acanthopleuribacterales</taxon>
        <taxon>Acanthopleuribacteraceae</taxon>
        <taxon>Acanthopleuribacter</taxon>
    </lineage>
</organism>
<dbReference type="SMART" id="SM00849">
    <property type="entry name" value="Lactamase_B"/>
    <property type="match status" value="1"/>
</dbReference>
<dbReference type="Proteomes" id="UP000664417">
    <property type="component" value="Unassembled WGS sequence"/>
</dbReference>
<evidence type="ECO:0000256" key="3">
    <source>
        <dbReference type="ARBA" id="ARBA00022692"/>
    </source>
</evidence>